<keyword evidence="1" id="KW-1133">Transmembrane helix</keyword>
<protein>
    <submittedName>
        <fullName evidence="2">Uncharacterized protein</fullName>
    </submittedName>
</protein>
<gene>
    <name evidence="2" type="ORF">SPHA_37497</name>
</gene>
<organism evidence="2 3">
    <name type="scientific">Acanthosepion pharaonis</name>
    <name type="common">Pharaoh cuttlefish</name>
    <name type="synonym">Sepia pharaonis</name>
    <dbReference type="NCBI Taxonomy" id="158019"/>
    <lineage>
        <taxon>Eukaryota</taxon>
        <taxon>Metazoa</taxon>
        <taxon>Spiralia</taxon>
        <taxon>Lophotrochozoa</taxon>
        <taxon>Mollusca</taxon>
        <taxon>Cephalopoda</taxon>
        <taxon>Coleoidea</taxon>
        <taxon>Decapodiformes</taxon>
        <taxon>Sepiida</taxon>
        <taxon>Sepiina</taxon>
        <taxon>Sepiidae</taxon>
        <taxon>Acanthosepion</taxon>
    </lineage>
</organism>
<feature type="transmembrane region" description="Helical" evidence="1">
    <location>
        <begin position="139"/>
        <end position="161"/>
    </location>
</feature>
<name>A0A812CK90_ACAPH</name>
<dbReference type="EMBL" id="CAHIKZ030001669">
    <property type="protein sequence ID" value="CAE1272040.1"/>
    <property type="molecule type" value="Genomic_DNA"/>
</dbReference>
<comment type="caution">
    <text evidence="2">The sequence shown here is derived from an EMBL/GenBank/DDBJ whole genome shotgun (WGS) entry which is preliminary data.</text>
</comment>
<keyword evidence="3" id="KW-1185">Reference proteome</keyword>
<evidence type="ECO:0000256" key="1">
    <source>
        <dbReference type="SAM" id="Phobius"/>
    </source>
</evidence>
<feature type="transmembrane region" description="Helical" evidence="1">
    <location>
        <begin position="12"/>
        <end position="31"/>
    </location>
</feature>
<reference evidence="2" key="1">
    <citation type="submission" date="2021-01" db="EMBL/GenBank/DDBJ databases">
        <authorList>
            <person name="Li R."/>
            <person name="Bekaert M."/>
        </authorList>
    </citation>
    <scope>NUCLEOTIDE SEQUENCE</scope>
    <source>
        <strain evidence="2">Farmed</strain>
    </source>
</reference>
<evidence type="ECO:0000313" key="3">
    <source>
        <dbReference type="Proteomes" id="UP000597762"/>
    </source>
</evidence>
<feature type="transmembrane region" description="Helical" evidence="1">
    <location>
        <begin position="43"/>
        <end position="59"/>
    </location>
</feature>
<evidence type="ECO:0000313" key="2">
    <source>
        <dbReference type="EMBL" id="CAE1272040.1"/>
    </source>
</evidence>
<proteinExistence type="predicted"/>
<sequence>MFFHTETYSFFLHFSFIISFFHQSLCNFIPYIPHFQLKKTPTLFFLSSFSPVFLIYLAFPFFPHSLFLLFKLLLTFSSLNNQKITTKRKKKRGEDSSLTEKKPAVDHLNLIFFLLLLFTNFFILFFSSSASLFLHSFDYFSLLPFLFFSFFFLLLFLSSILSVRISFVSSFPTLIFF</sequence>
<dbReference type="AlphaFoldDB" id="A0A812CK90"/>
<dbReference type="Proteomes" id="UP000597762">
    <property type="component" value="Unassembled WGS sequence"/>
</dbReference>
<feature type="transmembrane region" description="Helical" evidence="1">
    <location>
        <begin position="110"/>
        <end position="133"/>
    </location>
</feature>
<keyword evidence="1" id="KW-0812">Transmembrane</keyword>
<keyword evidence="1" id="KW-0472">Membrane</keyword>
<accession>A0A812CK90</accession>